<feature type="domain" description="SpoVT-AbrB" evidence="1">
    <location>
        <begin position="4"/>
        <end position="49"/>
    </location>
</feature>
<dbReference type="Proteomes" id="UP000321337">
    <property type="component" value="Unassembled WGS sequence"/>
</dbReference>
<evidence type="ECO:0000313" key="3">
    <source>
        <dbReference type="Proteomes" id="UP000321337"/>
    </source>
</evidence>
<dbReference type="OrthoDB" id="9811597at2"/>
<accession>A0A512L9Z8</accession>
<dbReference type="EMBL" id="BKAD01000028">
    <property type="protein sequence ID" value="GEP31303.1"/>
    <property type="molecule type" value="Genomic_DNA"/>
</dbReference>
<sequence length="86" mass="9112">MDTTKLSSKGQVILPIKIRAAHKWQAGVALSVEDTSGGILLRPLKPFKPTRLQDVVGCAGYRGPAKTLTNMDAAIATGVEAGHDRD</sequence>
<dbReference type="RefSeq" id="WP_147074163.1">
    <property type="nucleotide sequence ID" value="NZ_AP021884.1"/>
</dbReference>
<proteinExistence type="predicted"/>
<keyword evidence="3" id="KW-1185">Reference proteome</keyword>
<evidence type="ECO:0000313" key="2">
    <source>
        <dbReference type="EMBL" id="GEP31303.1"/>
    </source>
</evidence>
<dbReference type="Pfam" id="PF04014">
    <property type="entry name" value="MazE_antitoxin"/>
    <property type="match status" value="1"/>
</dbReference>
<comment type="caution">
    <text evidence="2">The sequence shown here is derived from an EMBL/GenBank/DDBJ whole genome shotgun (WGS) entry which is preliminary data.</text>
</comment>
<dbReference type="SMART" id="SM00966">
    <property type="entry name" value="SpoVT_AbrB"/>
    <property type="match status" value="1"/>
</dbReference>
<dbReference type="Gene3D" id="2.10.260.10">
    <property type="match status" value="1"/>
</dbReference>
<dbReference type="AlphaFoldDB" id="A0A512L9Z8"/>
<dbReference type="InterPro" id="IPR037914">
    <property type="entry name" value="SpoVT-AbrB_sf"/>
</dbReference>
<evidence type="ECO:0000259" key="1">
    <source>
        <dbReference type="SMART" id="SM00966"/>
    </source>
</evidence>
<gene>
    <name evidence="2" type="ORF">TPL01_24410</name>
</gene>
<dbReference type="GO" id="GO:0003677">
    <property type="term" value="F:DNA binding"/>
    <property type="evidence" value="ECO:0007669"/>
    <property type="project" value="InterPro"/>
</dbReference>
<name>A0A512L9Z8_9PROT</name>
<reference evidence="2 3" key="1">
    <citation type="submission" date="2019-07" db="EMBL/GenBank/DDBJ databases">
        <title>Whole genome shotgun sequence of Thiobacillus plumbophilus NBRC 107929.</title>
        <authorList>
            <person name="Hosoyama A."/>
            <person name="Uohara A."/>
            <person name="Ohji S."/>
            <person name="Ichikawa N."/>
        </authorList>
    </citation>
    <scope>NUCLEOTIDE SEQUENCE [LARGE SCALE GENOMIC DNA]</scope>
    <source>
        <strain evidence="2 3">NBRC 107929</strain>
    </source>
</reference>
<protein>
    <recommendedName>
        <fullName evidence="1">SpoVT-AbrB domain-containing protein</fullName>
    </recommendedName>
</protein>
<dbReference type="SUPFAM" id="SSF89447">
    <property type="entry name" value="AbrB/MazE/MraZ-like"/>
    <property type="match status" value="1"/>
</dbReference>
<dbReference type="InterPro" id="IPR007159">
    <property type="entry name" value="SpoVT-AbrB_dom"/>
</dbReference>
<organism evidence="2 3">
    <name type="scientific">Sulfuriferula plumbiphila</name>
    <dbReference type="NCBI Taxonomy" id="171865"/>
    <lineage>
        <taxon>Bacteria</taxon>
        <taxon>Pseudomonadati</taxon>
        <taxon>Pseudomonadota</taxon>
        <taxon>Betaproteobacteria</taxon>
        <taxon>Nitrosomonadales</taxon>
        <taxon>Sulfuricellaceae</taxon>
        <taxon>Sulfuriferula</taxon>
    </lineage>
</organism>